<reference evidence="1" key="1">
    <citation type="submission" date="2022-07" db="EMBL/GenBank/DDBJ databases">
        <title>Phylogenomic reconstructions and comparative analyses of Kickxellomycotina fungi.</title>
        <authorList>
            <person name="Reynolds N.K."/>
            <person name="Stajich J.E."/>
            <person name="Barry K."/>
            <person name="Grigoriev I.V."/>
            <person name="Crous P."/>
            <person name="Smith M.E."/>
        </authorList>
    </citation>
    <scope>NUCLEOTIDE SEQUENCE</scope>
    <source>
        <strain evidence="1">NRRL 5244</strain>
    </source>
</reference>
<gene>
    <name evidence="1" type="ORF">FBU59_003604</name>
</gene>
<keyword evidence="2" id="KW-1185">Reference proteome</keyword>
<evidence type="ECO:0000313" key="1">
    <source>
        <dbReference type="EMBL" id="KAJ1941085.1"/>
    </source>
</evidence>
<evidence type="ECO:0000313" key="2">
    <source>
        <dbReference type="Proteomes" id="UP001150603"/>
    </source>
</evidence>
<accession>A0ACC1J7S1</accession>
<feature type="non-terminal residue" evidence="1">
    <location>
        <position position="410"/>
    </location>
</feature>
<comment type="caution">
    <text evidence="1">The sequence shown here is derived from an EMBL/GenBank/DDBJ whole genome shotgun (WGS) entry which is preliminary data.</text>
</comment>
<organism evidence="1 2">
    <name type="scientific">Linderina macrospora</name>
    <dbReference type="NCBI Taxonomy" id="4868"/>
    <lineage>
        <taxon>Eukaryota</taxon>
        <taxon>Fungi</taxon>
        <taxon>Fungi incertae sedis</taxon>
        <taxon>Zoopagomycota</taxon>
        <taxon>Kickxellomycotina</taxon>
        <taxon>Kickxellomycetes</taxon>
        <taxon>Kickxellales</taxon>
        <taxon>Kickxellaceae</taxon>
        <taxon>Linderina</taxon>
    </lineage>
</organism>
<proteinExistence type="predicted"/>
<sequence length="410" mass="46179">MCQPPQLDSFVLSDYLNGYTPSIKIRRALYIGRRCQELALESYQIAYAELVQSTCDLETGKIVAKLIADYDKSFVKDSMWEEEARRKSHDEQEDLLAQIDAQMKQHLMKGASDAQAELGRLYERMGLPDKAAAAYLKARDYCTSMEDQSKMSASAAFAGATIMRWAQVTNYAAKALSTSKIPNDPVNVGLQLLLLQADVGEDKWSEVARAISTLNYESASTSQVVTPMDIALYGTLAGLASLSRDEVKELLINNPQFRKFLEHLPVCLDLLQLFYRSQYTDALVRLDQVMSLARIDMVLMTHVEKLLSQIKVNILVLYTQPFASTRLESMAKALRFGTASKLEKELSELISSGRINARIDLVNGFLISYNVEPRDLALQKVEKMYKTFDDQSELLLSRVMFLEEETAKTP</sequence>
<protein>
    <submittedName>
        <fullName evidence="1">Uncharacterized protein</fullName>
    </submittedName>
</protein>
<dbReference type="Proteomes" id="UP001150603">
    <property type="component" value="Unassembled WGS sequence"/>
</dbReference>
<dbReference type="EMBL" id="JANBPW010002357">
    <property type="protein sequence ID" value="KAJ1941085.1"/>
    <property type="molecule type" value="Genomic_DNA"/>
</dbReference>
<name>A0ACC1J7S1_9FUNG</name>